<dbReference type="Proteomes" id="UP000251800">
    <property type="component" value="Unassembled WGS sequence"/>
</dbReference>
<evidence type="ECO:0000256" key="1">
    <source>
        <dbReference type="ARBA" id="ARBA00009353"/>
    </source>
</evidence>
<feature type="domain" description="NAD-dependent epimerase/dehydratase" evidence="2">
    <location>
        <begin position="3"/>
        <end position="213"/>
    </location>
</feature>
<evidence type="ECO:0000313" key="4">
    <source>
        <dbReference type="EMBL" id="PWN55121.1"/>
    </source>
</evidence>
<reference evidence="4 5" key="1">
    <citation type="submission" date="2018-05" db="EMBL/GenBank/DDBJ databases">
        <title>Abyssibacter profundi OUC007T gen. nov., sp. nov, a marine bacterium isolated from seawater of the Mariana Trench.</title>
        <authorList>
            <person name="Zhou S."/>
        </authorList>
    </citation>
    <scope>NUCLEOTIDE SEQUENCE [LARGE SCALE GENOMIC DNA]</scope>
    <source>
        <strain evidence="4 5">OUC007</strain>
    </source>
</reference>
<evidence type="ECO:0000259" key="3">
    <source>
        <dbReference type="Pfam" id="PF08338"/>
    </source>
</evidence>
<dbReference type="InterPro" id="IPR013549">
    <property type="entry name" value="DUF1731"/>
</dbReference>
<comment type="similarity">
    <text evidence="1">Belongs to the NAD(P)-dependent epimerase/dehydratase family. SDR39U1 subfamily.</text>
</comment>
<dbReference type="InterPro" id="IPR036291">
    <property type="entry name" value="NAD(P)-bd_dom_sf"/>
</dbReference>
<evidence type="ECO:0000259" key="2">
    <source>
        <dbReference type="Pfam" id="PF01370"/>
    </source>
</evidence>
<dbReference type="PANTHER" id="PTHR11092:SF0">
    <property type="entry name" value="EPIMERASE FAMILY PROTEIN SDR39U1"/>
    <property type="match status" value="1"/>
</dbReference>
<protein>
    <submittedName>
        <fullName evidence="4">TIGR01777 family protein</fullName>
    </submittedName>
</protein>
<dbReference type="InterPro" id="IPR010099">
    <property type="entry name" value="SDR39U1"/>
</dbReference>
<dbReference type="SUPFAM" id="SSF51735">
    <property type="entry name" value="NAD(P)-binding Rossmann-fold domains"/>
    <property type="match status" value="1"/>
</dbReference>
<dbReference type="EMBL" id="QEQK01000013">
    <property type="protein sequence ID" value="PWN55121.1"/>
    <property type="molecule type" value="Genomic_DNA"/>
</dbReference>
<dbReference type="RefSeq" id="WP_109721121.1">
    <property type="nucleotide sequence ID" value="NZ_QEQK01000013.1"/>
</dbReference>
<name>A0A383XR67_9GAMM</name>
<keyword evidence="5" id="KW-1185">Reference proteome</keyword>
<dbReference type="InterPro" id="IPR001509">
    <property type="entry name" value="Epimerase_deHydtase"/>
</dbReference>
<dbReference type="OrthoDB" id="9801773at2"/>
<proteinExistence type="inferred from homology"/>
<organism evidence="4 5">
    <name type="scientific">Abyssibacter profundi</name>
    <dbReference type="NCBI Taxonomy" id="2182787"/>
    <lineage>
        <taxon>Bacteria</taxon>
        <taxon>Pseudomonadati</taxon>
        <taxon>Pseudomonadota</taxon>
        <taxon>Gammaproteobacteria</taxon>
        <taxon>Chromatiales</taxon>
        <taxon>Oceanococcaceae</taxon>
        <taxon>Abyssibacter</taxon>
    </lineage>
</organism>
<feature type="domain" description="DUF1731" evidence="3">
    <location>
        <begin position="248"/>
        <end position="294"/>
    </location>
</feature>
<dbReference type="Pfam" id="PF08338">
    <property type="entry name" value="DUF1731"/>
    <property type="match status" value="1"/>
</dbReference>
<dbReference type="PANTHER" id="PTHR11092">
    <property type="entry name" value="SUGAR NUCLEOTIDE EPIMERASE RELATED"/>
    <property type="match status" value="1"/>
</dbReference>
<evidence type="ECO:0000313" key="5">
    <source>
        <dbReference type="Proteomes" id="UP000251800"/>
    </source>
</evidence>
<comment type="caution">
    <text evidence="4">The sequence shown here is derived from an EMBL/GenBank/DDBJ whole genome shotgun (WGS) entry which is preliminary data.</text>
</comment>
<dbReference type="NCBIfam" id="TIGR01777">
    <property type="entry name" value="yfcH"/>
    <property type="match status" value="1"/>
</dbReference>
<dbReference type="Gene3D" id="3.40.50.720">
    <property type="entry name" value="NAD(P)-binding Rossmann-like Domain"/>
    <property type="match status" value="1"/>
</dbReference>
<accession>A0A383XR67</accession>
<sequence length="299" mass="32015">MHVLITGGTGFIGSALVPALLADGWSVTVLTRNPGQASQSLPAAVRLVNTLAEVHQPVSAVVNLAGENLGEKRWTARRKQAFFDSRVGLTQELVAWMRGLDAPPAVLVSGSAVGYYGAQGHETVDETTPPHDEFQHRLCRDWEAAAQAAESLGLRVVRLRIGVVLDAGGGALQAMMPPFRWGLGGWLGHGRQWMAWIHRHDLVSLIQQALADPTLQGPVNAVAPNPVTNKHFSKALGAALRRPVLLPVPAFMLRLLVGEMAHLLLTGQRAVPAAAQAVGFAFAYPTVEVAFADILARER</sequence>
<dbReference type="AlphaFoldDB" id="A0A383XR67"/>
<dbReference type="Pfam" id="PF01370">
    <property type="entry name" value="Epimerase"/>
    <property type="match status" value="1"/>
</dbReference>
<gene>
    <name evidence="4" type="ORF">DEH80_13925</name>
</gene>
<dbReference type="CDD" id="cd05242">
    <property type="entry name" value="SDR_a8"/>
    <property type="match status" value="1"/>
</dbReference>